<protein>
    <submittedName>
        <fullName evidence="7">Nucleoside-diphosphate-sugar epimerase</fullName>
    </submittedName>
</protein>
<dbReference type="InterPro" id="IPR044516">
    <property type="entry name" value="UXS-like"/>
</dbReference>
<reference evidence="7 8" key="1">
    <citation type="submission" date="2023-07" db="EMBL/GenBank/DDBJ databases">
        <title>Genomic Encyclopedia of Type Strains, Phase IV (KMG-IV): sequencing the most valuable type-strain genomes for metagenomic binning, comparative biology and taxonomic classification.</title>
        <authorList>
            <person name="Goeker M."/>
        </authorList>
    </citation>
    <scope>NUCLEOTIDE SEQUENCE [LARGE SCALE GENOMIC DNA]</scope>
    <source>
        <strain evidence="7 8">DSM 16980</strain>
    </source>
</reference>
<comment type="caution">
    <text evidence="7">The sequence shown here is derived from an EMBL/GenBank/DDBJ whole genome shotgun (WGS) entry which is preliminary data.</text>
</comment>
<evidence type="ECO:0000256" key="1">
    <source>
        <dbReference type="ARBA" id="ARBA00001911"/>
    </source>
</evidence>
<proteinExistence type="predicted"/>
<evidence type="ECO:0000313" key="8">
    <source>
        <dbReference type="Proteomes" id="UP001239167"/>
    </source>
</evidence>
<feature type="domain" description="NAD-dependent epimerase/dehydratase" evidence="6">
    <location>
        <begin position="33"/>
        <end position="278"/>
    </location>
</feature>
<dbReference type="InterPro" id="IPR036291">
    <property type="entry name" value="NAD(P)-bd_dom_sf"/>
</dbReference>
<keyword evidence="3" id="KW-0520">NAD</keyword>
<keyword evidence="5" id="KW-0812">Transmembrane</keyword>
<keyword evidence="8" id="KW-1185">Reference proteome</keyword>
<keyword evidence="5" id="KW-1133">Transmembrane helix</keyword>
<dbReference type="Proteomes" id="UP001239167">
    <property type="component" value="Unassembled WGS sequence"/>
</dbReference>
<dbReference type="InterPro" id="IPR001509">
    <property type="entry name" value="Epimerase_deHydtase"/>
</dbReference>
<evidence type="ECO:0000256" key="2">
    <source>
        <dbReference type="ARBA" id="ARBA00022793"/>
    </source>
</evidence>
<dbReference type="RefSeq" id="WP_307225305.1">
    <property type="nucleotide sequence ID" value="NZ_CP116940.1"/>
</dbReference>
<evidence type="ECO:0000256" key="4">
    <source>
        <dbReference type="ARBA" id="ARBA00023239"/>
    </source>
</evidence>
<keyword evidence="5" id="KW-0472">Membrane</keyword>
<keyword evidence="4" id="KW-0456">Lyase</keyword>
<accession>A0ABT9YB50</accession>
<feature type="transmembrane region" description="Helical" evidence="5">
    <location>
        <begin position="33"/>
        <end position="53"/>
    </location>
</feature>
<gene>
    <name evidence="7" type="ORF">J2S01_002795</name>
</gene>
<evidence type="ECO:0000256" key="3">
    <source>
        <dbReference type="ARBA" id="ARBA00023027"/>
    </source>
</evidence>
<evidence type="ECO:0000256" key="5">
    <source>
        <dbReference type="SAM" id="Phobius"/>
    </source>
</evidence>
<dbReference type="EMBL" id="JAUSUE010000027">
    <property type="protein sequence ID" value="MDQ0205057.1"/>
    <property type="molecule type" value="Genomic_DNA"/>
</dbReference>
<evidence type="ECO:0000313" key="7">
    <source>
        <dbReference type="EMBL" id="MDQ0205057.1"/>
    </source>
</evidence>
<dbReference type="PANTHER" id="PTHR43078:SF6">
    <property type="entry name" value="UDP-GLUCURONIC ACID DECARBOXYLASE 1"/>
    <property type="match status" value="1"/>
</dbReference>
<keyword evidence="2" id="KW-0210">Decarboxylase</keyword>
<dbReference type="Pfam" id="PF01370">
    <property type="entry name" value="Epimerase"/>
    <property type="match status" value="1"/>
</dbReference>
<sequence length="356" mass="40663">MNKYFMGSAIIERDMQDIYQRNIDWSNFNNQTVLITGATGMLASYIVYFFIYLNEIHNANIDILALVRNQAKCHQRFGSYAAKKYFQILNDDFTEPIKIKRKVDFIIHAASLASPQYYKLTPIEVAEPNAIGTYYLLQFAQKQQVRGFLFFSTGDIYGYIPSSNSITEDTAGSMDPLDLHSCYGESKRMGETWCATFASERKVPSHIVRIGHTYGPTMDIENDPRVFAAFMKCIYYGKDIIMLSNGTAKRSFCYIADAIAGFLLVLLEGEVGAAYNVCNSREFLSISELAELMVRLRPELNLKVIQKQRIDSESYLENKNNKANKLTEEKLMTLGWECHYDSYMGFCSVLKYLQGV</sequence>
<dbReference type="Gene3D" id="3.40.50.720">
    <property type="entry name" value="NAD(P)-binding Rossmann-like Domain"/>
    <property type="match status" value="1"/>
</dbReference>
<organism evidence="7 8">
    <name type="scientific">Pectinatus haikarae</name>
    <dbReference type="NCBI Taxonomy" id="349096"/>
    <lineage>
        <taxon>Bacteria</taxon>
        <taxon>Bacillati</taxon>
        <taxon>Bacillota</taxon>
        <taxon>Negativicutes</taxon>
        <taxon>Selenomonadales</taxon>
        <taxon>Selenomonadaceae</taxon>
        <taxon>Pectinatus</taxon>
    </lineage>
</organism>
<dbReference type="SUPFAM" id="SSF51735">
    <property type="entry name" value="NAD(P)-binding Rossmann-fold domains"/>
    <property type="match status" value="1"/>
</dbReference>
<name>A0ABT9YB50_9FIRM</name>
<dbReference type="PANTHER" id="PTHR43078">
    <property type="entry name" value="UDP-GLUCURONIC ACID DECARBOXYLASE-RELATED"/>
    <property type="match status" value="1"/>
</dbReference>
<evidence type="ECO:0000259" key="6">
    <source>
        <dbReference type="Pfam" id="PF01370"/>
    </source>
</evidence>
<comment type="cofactor">
    <cofactor evidence="1">
        <name>NAD(+)</name>
        <dbReference type="ChEBI" id="CHEBI:57540"/>
    </cofactor>
</comment>